<dbReference type="PANTHER" id="PTHR32294:SF0">
    <property type="entry name" value="DNA POLYMERASE III SUBUNIT ALPHA"/>
    <property type="match status" value="1"/>
</dbReference>
<keyword evidence="5" id="KW-0239">DNA-directed DNA polymerase</keyword>
<organism evidence="7 8">
    <name type="scientific">Desulfonatronospira thiodismutans ASO3-1</name>
    <dbReference type="NCBI Taxonomy" id="555779"/>
    <lineage>
        <taxon>Bacteria</taxon>
        <taxon>Pseudomonadati</taxon>
        <taxon>Thermodesulfobacteriota</taxon>
        <taxon>Desulfovibrionia</taxon>
        <taxon>Desulfovibrionales</taxon>
        <taxon>Desulfonatronovibrionaceae</taxon>
        <taxon>Desulfonatronospira</taxon>
    </lineage>
</organism>
<evidence type="ECO:0000313" key="7">
    <source>
        <dbReference type="EMBL" id="EFI36099.1"/>
    </source>
</evidence>
<comment type="caution">
    <text evidence="7">The sequence shown here is derived from an EMBL/GenBank/DDBJ whole genome shotgun (WGS) entry which is preliminary data.</text>
</comment>
<evidence type="ECO:0000256" key="3">
    <source>
        <dbReference type="ARBA" id="ARBA00022695"/>
    </source>
</evidence>
<feature type="domain" description="Polymerase/histidinol phosphatase N-terminal" evidence="6">
    <location>
        <begin position="5"/>
        <end position="72"/>
    </location>
</feature>
<keyword evidence="8" id="KW-1185">Reference proteome</keyword>
<dbReference type="Pfam" id="PF07733">
    <property type="entry name" value="DNA_pol3_alpha"/>
    <property type="match status" value="1"/>
</dbReference>
<dbReference type="InterPro" id="IPR040982">
    <property type="entry name" value="DNA_pol3_finger"/>
</dbReference>
<accession>D6SN38</accession>
<protein>
    <recommendedName>
        <fullName evidence="1">DNA polymerase III subunit alpha</fullName>
    </recommendedName>
</protein>
<dbReference type="Pfam" id="PF17657">
    <property type="entry name" value="DNA_pol3_finger"/>
    <property type="match status" value="1"/>
</dbReference>
<proteinExistence type="predicted"/>
<dbReference type="GO" id="GO:0003887">
    <property type="term" value="F:DNA-directed DNA polymerase activity"/>
    <property type="evidence" value="ECO:0007669"/>
    <property type="project" value="UniProtKB-KW"/>
</dbReference>
<dbReference type="InterPro" id="IPR003141">
    <property type="entry name" value="Pol/His_phosphatase_N"/>
</dbReference>
<dbReference type="InterPro" id="IPR011708">
    <property type="entry name" value="DNA_pol3_alpha_NTPase_dom"/>
</dbReference>
<dbReference type="GO" id="GO:0006260">
    <property type="term" value="P:DNA replication"/>
    <property type="evidence" value="ECO:0007669"/>
    <property type="project" value="UniProtKB-KW"/>
</dbReference>
<dbReference type="OrthoDB" id="9803237at2"/>
<keyword evidence="2" id="KW-0808">Transferase</keyword>
<dbReference type="NCBIfam" id="TIGR00594">
    <property type="entry name" value="polc"/>
    <property type="match status" value="1"/>
</dbReference>
<dbReference type="EMBL" id="ACJN02000001">
    <property type="protein sequence ID" value="EFI36099.1"/>
    <property type="molecule type" value="Genomic_DNA"/>
</dbReference>
<dbReference type="Gene3D" id="1.10.10.1600">
    <property type="entry name" value="Bacterial DNA polymerase III alpha subunit, thumb domain"/>
    <property type="match status" value="1"/>
</dbReference>
<dbReference type="eggNOG" id="COG0587">
    <property type="taxonomic scope" value="Bacteria"/>
</dbReference>
<dbReference type="InterPro" id="IPR004013">
    <property type="entry name" value="PHP_dom"/>
</dbReference>
<dbReference type="Gene3D" id="3.20.20.140">
    <property type="entry name" value="Metal-dependent hydrolases"/>
    <property type="match status" value="1"/>
</dbReference>
<keyword evidence="4" id="KW-0235">DNA replication</keyword>
<dbReference type="CDD" id="cd12113">
    <property type="entry name" value="PHP_PolIIIA_DnaE3"/>
    <property type="match status" value="1"/>
</dbReference>
<dbReference type="Pfam" id="PF02811">
    <property type="entry name" value="PHP"/>
    <property type="match status" value="1"/>
</dbReference>
<dbReference type="RefSeq" id="WP_008869224.1">
    <property type="nucleotide sequence ID" value="NZ_ACJN02000001.1"/>
</dbReference>
<evidence type="ECO:0000256" key="4">
    <source>
        <dbReference type="ARBA" id="ARBA00022705"/>
    </source>
</evidence>
<dbReference type="InterPro" id="IPR041931">
    <property type="entry name" value="DNA_pol3_alpha_thumb_dom"/>
</dbReference>
<dbReference type="InterPro" id="IPR004805">
    <property type="entry name" value="DnaE2/DnaE/PolC"/>
</dbReference>
<name>D6SN38_9BACT</name>
<evidence type="ECO:0000256" key="2">
    <source>
        <dbReference type="ARBA" id="ARBA00022679"/>
    </source>
</evidence>
<evidence type="ECO:0000313" key="8">
    <source>
        <dbReference type="Proteomes" id="UP000005496"/>
    </source>
</evidence>
<dbReference type="GO" id="GO:0008408">
    <property type="term" value="F:3'-5' exonuclease activity"/>
    <property type="evidence" value="ECO:0007669"/>
    <property type="project" value="InterPro"/>
</dbReference>
<gene>
    <name evidence="7" type="ORF">Dthio_PD3547</name>
</gene>
<dbReference type="AlphaFoldDB" id="D6SN38"/>
<evidence type="ECO:0000259" key="6">
    <source>
        <dbReference type="SMART" id="SM00481"/>
    </source>
</evidence>
<dbReference type="InterPro" id="IPR016195">
    <property type="entry name" value="Pol/histidinol_Pase-like"/>
</dbReference>
<dbReference type="SMART" id="SM00481">
    <property type="entry name" value="POLIIIAc"/>
    <property type="match status" value="1"/>
</dbReference>
<dbReference type="Proteomes" id="UP000005496">
    <property type="component" value="Unassembled WGS sequence"/>
</dbReference>
<dbReference type="SUPFAM" id="SSF89550">
    <property type="entry name" value="PHP domain-like"/>
    <property type="match status" value="1"/>
</dbReference>
<dbReference type="PANTHER" id="PTHR32294">
    <property type="entry name" value="DNA POLYMERASE III SUBUNIT ALPHA"/>
    <property type="match status" value="1"/>
</dbReference>
<sequence length="782" mass="89148">MSEFAHLHCHTEYSLFEGCIRIEELCSKAAEYKMPAVSITDSGNLYGAMKLYSAAREYGIKPIIGCEINLVPGKVTDRDKFNYHLVLLAMDLRGYHNLVKLVSAGWLQGFYYKPRVDKDMLQKYSDGIIALSACLKGEVQYLLRAKGFDQGLEAAMQYARIYPDRFYLELEASGYNEQAEVNDRLMELSEKTGLPIVAANDCRYLTPQDAEAHAVLKCIKNAERLDEQDLDNLDTRELYFKSPEEMEKEFSYCPTALENVHKIVEQCNLDLDSPKRHLPRYKPTIEDTLDKELTALALNGLDEKLATLPYKVDREKYFTRLDKELKILCEQGKSWYFLVVYDYVAWARSRGIAVGPGRGSAPGCMTAYALGITGIDPILHKLHFERFCNTKRAGVVDIDVDLCQERRQEVFDYVFEKYGQNSVVYISVFICMRARTVFRDVSLVIGISPEQAERIIQLIPQEPGMTISKAMEMEPALRSIMNDNEKMQRCFDICTRLEGLIRHITSHAARIVISNENLQDYLPLYRGRNHELIAQYDYNDLERLGFPGFDLLGLKYLSLISRTLDLIKASQKQAPDMDSLPLDDAKTFVLIEQGHTDGAFQLEGDGFRQYLRELKPERLEDLAAMLALYRPGPLVSGMLSNFIKRRHGRVAAEYAHAELADILKETHGMIIYHEQVMTIAHKIAGFSLEDAEILAKNLVGKKPEALIQQKEKFIKGAMQKNNVPVKTAEQIFDMMKQAGPYGYLKAHSIAYAMISYQTAFLKANYPEEFQQAKDTVFGKNMK</sequence>
<reference evidence="7" key="1">
    <citation type="submission" date="2010-05" db="EMBL/GenBank/DDBJ databases">
        <title>The draft genome of Desulfonatronospira thiodismutans ASO3-1.</title>
        <authorList>
            <consortium name="US DOE Joint Genome Institute (JGI-PGF)"/>
            <person name="Lucas S."/>
            <person name="Copeland A."/>
            <person name="Lapidus A."/>
            <person name="Cheng J.-F."/>
            <person name="Bruce D."/>
            <person name="Goodwin L."/>
            <person name="Pitluck S."/>
            <person name="Chertkov O."/>
            <person name="Brettin T."/>
            <person name="Detter J.C."/>
            <person name="Han C."/>
            <person name="Land M.L."/>
            <person name="Hauser L."/>
            <person name="Kyrpides N."/>
            <person name="Mikhailova N."/>
            <person name="Muyzer G."/>
            <person name="Woyke T."/>
        </authorList>
    </citation>
    <scope>NUCLEOTIDE SEQUENCE [LARGE SCALE GENOMIC DNA]</scope>
    <source>
        <strain evidence="7">ASO3-1</strain>
    </source>
</reference>
<evidence type="ECO:0000256" key="5">
    <source>
        <dbReference type="ARBA" id="ARBA00022932"/>
    </source>
</evidence>
<keyword evidence="3" id="KW-0548">Nucleotidyltransferase</keyword>
<evidence type="ECO:0000256" key="1">
    <source>
        <dbReference type="ARBA" id="ARBA00019114"/>
    </source>
</evidence>